<dbReference type="AlphaFoldDB" id="A3V7X0"/>
<proteinExistence type="predicted"/>
<dbReference type="Proteomes" id="UP000004507">
    <property type="component" value="Unassembled WGS sequence"/>
</dbReference>
<keyword evidence="3" id="KW-1185">Reference proteome</keyword>
<name>A3V7X0_9RHOB</name>
<gene>
    <name evidence="2" type="ORF">SKA53_06687</name>
</gene>
<reference evidence="2 3" key="1">
    <citation type="submission" date="2006-01" db="EMBL/GenBank/DDBJ databases">
        <authorList>
            <person name="Hagstrom A."/>
            <person name="Ferriera S."/>
            <person name="Johnson J."/>
            <person name="Kravitz S."/>
            <person name="Halpern A."/>
            <person name="Remington K."/>
            <person name="Beeson K."/>
            <person name="Tran B."/>
            <person name="Rogers Y.-H."/>
            <person name="Friedman R."/>
            <person name="Venter J.C."/>
        </authorList>
    </citation>
    <scope>NUCLEOTIDE SEQUENCE [LARGE SCALE GENOMIC DNA]</scope>
    <source>
        <strain evidence="2 3">SKA53</strain>
    </source>
</reference>
<feature type="transmembrane region" description="Helical" evidence="1">
    <location>
        <begin position="82"/>
        <end position="106"/>
    </location>
</feature>
<keyword evidence="1" id="KW-1133">Transmembrane helix</keyword>
<organism evidence="2 3">
    <name type="scientific">Yoonia vestfoldensis SKA53</name>
    <dbReference type="NCBI Taxonomy" id="314232"/>
    <lineage>
        <taxon>Bacteria</taxon>
        <taxon>Pseudomonadati</taxon>
        <taxon>Pseudomonadota</taxon>
        <taxon>Alphaproteobacteria</taxon>
        <taxon>Rhodobacterales</taxon>
        <taxon>Paracoccaceae</taxon>
        <taxon>Yoonia</taxon>
    </lineage>
</organism>
<evidence type="ECO:0000256" key="1">
    <source>
        <dbReference type="SAM" id="Phobius"/>
    </source>
</evidence>
<evidence type="ECO:0000313" key="2">
    <source>
        <dbReference type="EMBL" id="EAQ05770.1"/>
    </source>
</evidence>
<comment type="caution">
    <text evidence="2">The sequence shown here is derived from an EMBL/GenBank/DDBJ whole genome shotgun (WGS) entry which is preliminary data.</text>
</comment>
<keyword evidence="1" id="KW-0472">Membrane</keyword>
<evidence type="ECO:0000313" key="3">
    <source>
        <dbReference type="Proteomes" id="UP000004507"/>
    </source>
</evidence>
<feature type="transmembrane region" description="Helical" evidence="1">
    <location>
        <begin position="54"/>
        <end position="75"/>
    </location>
</feature>
<accession>A3V7X0</accession>
<feature type="transmembrane region" description="Helical" evidence="1">
    <location>
        <begin position="12"/>
        <end position="34"/>
    </location>
</feature>
<keyword evidence="1" id="KW-0812">Transmembrane</keyword>
<dbReference type="eggNOG" id="ENOG5034AEY">
    <property type="taxonomic scope" value="Bacteria"/>
</dbReference>
<dbReference type="EMBL" id="AAMS01000007">
    <property type="protein sequence ID" value="EAQ05770.1"/>
    <property type="molecule type" value="Genomic_DNA"/>
</dbReference>
<dbReference type="HOGENOM" id="CLU_1833355_0_0_5"/>
<sequence length="143" mass="16605">MMLEMTKPKMSRPFWVSFFLVYAIGFLALYSILFTPTGWFDTENSIEYIAALKLSTIRTFVISFSMFTFPILLFTSLKWSKYFVISVTAWTLATYIDDYLVLYRIIEYPERGLVALLVAVRPLGVLAMIWMSFELTMKLAVKA</sequence>
<feature type="transmembrane region" description="Helical" evidence="1">
    <location>
        <begin position="112"/>
        <end position="133"/>
    </location>
</feature>
<protein>
    <submittedName>
        <fullName evidence="2">Uncharacterized protein</fullName>
    </submittedName>
</protein>